<dbReference type="SUPFAM" id="SSF55486">
    <property type="entry name" value="Metalloproteases ('zincins'), catalytic domain"/>
    <property type="match status" value="1"/>
</dbReference>
<comment type="caution">
    <text evidence="1">The sequence shown here is derived from an EMBL/GenBank/DDBJ whole genome shotgun (WGS) entry which is preliminary data.</text>
</comment>
<keyword evidence="2" id="KW-1185">Reference proteome</keyword>
<evidence type="ECO:0000313" key="1">
    <source>
        <dbReference type="EMBL" id="TQL97494.1"/>
    </source>
</evidence>
<proteinExistence type="predicted"/>
<dbReference type="EMBL" id="VFOZ01000001">
    <property type="protein sequence ID" value="TQL97494.1"/>
    <property type="molecule type" value="Genomic_DNA"/>
</dbReference>
<name>A0A543CK67_9ACTN</name>
<sequence length="354" mass="38261">MFPSPIRVMIPRFMWQTVSPDATGSLIWPTAFFDAVFRAPNGWSIRDYWSRVTFGLLDLRFDLANLWWLLEREQSSLRDDRGGMIAACRAAAEENDYSLAGYDRVVCFVNPPPCNAGAIGAPGDVVLDQGGSLEMFQHEIGHLLGFEHVWGRNGVYEDPYCVMGYTGLWAHDIARPPEFARLTTIATDFWRSGRRVAAASLYRLFVRPEFGGSGALDSGQGAAGFFDPHVAHVRTGEAVWLTALSESSGAEPVLAVMPIPEGGVLAVEYRNNTGDDAGVPPAVVIQTIGARSPGAGHHEVDPPWFEATVEPQAGASALVLNGTDLAGHPFGGHRVVVEQVATASGVHRALISLH</sequence>
<evidence type="ECO:0000313" key="2">
    <source>
        <dbReference type="Proteomes" id="UP000316096"/>
    </source>
</evidence>
<organism evidence="1 2">
    <name type="scientific">Actinoallomurus bryophytorum</name>
    <dbReference type="NCBI Taxonomy" id="1490222"/>
    <lineage>
        <taxon>Bacteria</taxon>
        <taxon>Bacillati</taxon>
        <taxon>Actinomycetota</taxon>
        <taxon>Actinomycetes</taxon>
        <taxon>Streptosporangiales</taxon>
        <taxon>Thermomonosporaceae</taxon>
        <taxon>Actinoallomurus</taxon>
    </lineage>
</organism>
<gene>
    <name evidence="1" type="ORF">FB559_3084</name>
</gene>
<reference evidence="1 2" key="1">
    <citation type="submission" date="2019-06" db="EMBL/GenBank/DDBJ databases">
        <title>Sequencing the genomes of 1000 actinobacteria strains.</title>
        <authorList>
            <person name="Klenk H.-P."/>
        </authorList>
    </citation>
    <scope>NUCLEOTIDE SEQUENCE [LARGE SCALE GENOMIC DNA]</scope>
    <source>
        <strain evidence="1 2">DSM 102200</strain>
    </source>
</reference>
<protein>
    <submittedName>
        <fullName evidence="1">Uncharacterized protein</fullName>
    </submittedName>
</protein>
<accession>A0A543CK67</accession>
<dbReference type="AlphaFoldDB" id="A0A543CK67"/>
<dbReference type="Proteomes" id="UP000316096">
    <property type="component" value="Unassembled WGS sequence"/>
</dbReference>